<gene>
    <name evidence="1" type="ORF">K4G66_01770</name>
</gene>
<accession>A0AA49JEL3</accession>
<dbReference type="Pfam" id="PF08002">
    <property type="entry name" value="DUF1697"/>
    <property type="match status" value="1"/>
</dbReference>
<evidence type="ECO:0000313" key="1">
    <source>
        <dbReference type="EMBL" id="WKN37436.1"/>
    </source>
</evidence>
<proteinExistence type="predicted"/>
<dbReference type="PANTHER" id="PTHR36439:SF1">
    <property type="entry name" value="DUF1697 DOMAIN-CONTAINING PROTEIN"/>
    <property type="match status" value="1"/>
</dbReference>
<dbReference type="PIRSF" id="PIRSF008502">
    <property type="entry name" value="UCP008502"/>
    <property type="match status" value="1"/>
</dbReference>
<dbReference type="InterPro" id="IPR012545">
    <property type="entry name" value="DUF1697"/>
</dbReference>
<reference evidence="1" key="2">
    <citation type="journal article" date="2024" name="Antonie Van Leeuwenhoek">
        <title>Roseihalotalea indica gen. nov., sp. nov., a halophilic Bacteroidetes from mesopelagic Southwest Indian Ocean with higher carbohydrate metabolic potential.</title>
        <authorList>
            <person name="Chen B."/>
            <person name="Zhang M."/>
            <person name="Lin D."/>
            <person name="Ye J."/>
            <person name="Tang K."/>
        </authorList>
    </citation>
    <scope>NUCLEOTIDE SEQUENCE</scope>
    <source>
        <strain evidence="1">TK19036</strain>
    </source>
</reference>
<sequence length="182" mass="20409">MNLTYISLLRGINVSGQKKVPMAELREVYASLGLAPVQTYIQSGNVIFQSAETNKAALRDQLEKAIQQKFGFEVVVILRTLDEWQEVASHALFSSGDETTNHLYVTFLAETPDAERVEALTLPTDNGDEFQVTHKEVYVLCPNGYGRTKLTNTFFERKLKVQATTRNAKSVRKLQVLAENLA</sequence>
<dbReference type="SUPFAM" id="SSF160379">
    <property type="entry name" value="SP0830-like"/>
    <property type="match status" value="1"/>
</dbReference>
<organism evidence="1">
    <name type="scientific">Roseihalotalea indica</name>
    <dbReference type="NCBI Taxonomy" id="2867963"/>
    <lineage>
        <taxon>Bacteria</taxon>
        <taxon>Pseudomonadati</taxon>
        <taxon>Bacteroidota</taxon>
        <taxon>Cytophagia</taxon>
        <taxon>Cytophagales</taxon>
        <taxon>Catalimonadaceae</taxon>
        <taxon>Roseihalotalea</taxon>
    </lineage>
</organism>
<reference evidence="1" key="1">
    <citation type="journal article" date="2023" name="Comput. Struct. Biotechnol. J.">
        <title>Discovery of a novel marine Bacteroidetes with a rich repertoire of carbohydrate-active enzymes.</title>
        <authorList>
            <person name="Chen B."/>
            <person name="Liu G."/>
            <person name="Chen Q."/>
            <person name="Wang H."/>
            <person name="Liu L."/>
            <person name="Tang K."/>
        </authorList>
    </citation>
    <scope>NUCLEOTIDE SEQUENCE</scope>
    <source>
        <strain evidence="1">TK19036</strain>
    </source>
</reference>
<dbReference type="EMBL" id="CP120682">
    <property type="protein sequence ID" value="WKN37436.1"/>
    <property type="molecule type" value="Genomic_DNA"/>
</dbReference>
<dbReference type="PANTHER" id="PTHR36439">
    <property type="entry name" value="BLL4334 PROTEIN"/>
    <property type="match status" value="1"/>
</dbReference>
<dbReference type="AlphaFoldDB" id="A0AA49JEL3"/>
<name>A0AA49JEL3_9BACT</name>
<dbReference type="Gene3D" id="3.30.70.1280">
    <property type="entry name" value="SP0830-like domains"/>
    <property type="match status" value="1"/>
</dbReference>
<protein>
    <submittedName>
        <fullName evidence="1">DUF1697 domain-containing protein</fullName>
    </submittedName>
</protein>